<dbReference type="SUPFAM" id="SSF53756">
    <property type="entry name" value="UDP-Glycosyltransferase/glycogen phosphorylase"/>
    <property type="match status" value="1"/>
</dbReference>
<dbReference type="Proteomes" id="UP000009071">
    <property type="component" value="Chromosome"/>
</dbReference>
<sequence length="344" mass="35372">MPGSRQPALGGVLARTCIFLPPLRAVSGGLAVLAEVAAGLAGLGQDVVLVLRDPAAPPLRLPPGLPAVALDAAGLTPDDVYVVPEGWPNALAPGLAAGARCLVYCQNWAYFHNGLPDGVTWDQLPVSFLAVSDPVARYIELATGTLPSVLRPAIDPALFSPPAQKPAPSPVRVGYMPRKNKALATMIRQTTTARAARTGLALEWIAIEGLPREGVAEALRACHVFLATGFPEGCPLPPLEALACGCIVAGFAGFGGFDYMRSIGPGGHVPSVSLREVPWGGNGFYAADNDVFGATLALEAAARLWLDGGPALAAALENAAATAAAYGPQARQEALAAIWQTLVG</sequence>
<evidence type="ECO:0000313" key="1">
    <source>
        <dbReference type="EMBL" id="BAH77297.1"/>
    </source>
</evidence>
<dbReference type="EMBL" id="AP010904">
    <property type="protein sequence ID" value="BAH77297.1"/>
    <property type="molecule type" value="Genomic_DNA"/>
</dbReference>
<dbReference type="KEGG" id="dma:DMR_38060"/>
<accession>C4XMZ4</accession>
<organism evidence="1 2">
    <name type="scientific">Solidesulfovibrio magneticus (strain ATCC 700980 / DSM 13731 / RS-1)</name>
    <name type="common">Desulfovibrio magneticus</name>
    <dbReference type="NCBI Taxonomy" id="573370"/>
    <lineage>
        <taxon>Bacteria</taxon>
        <taxon>Pseudomonadati</taxon>
        <taxon>Thermodesulfobacteriota</taxon>
        <taxon>Desulfovibrionia</taxon>
        <taxon>Desulfovibrionales</taxon>
        <taxon>Desulfovibrionaceae</taxon>
        <taxon>Solidesulfovibrio</taxon>
    </lineage>
</organism>
<dbReference type="HOGENOM" id="CLU_841253_0_0_7"/>
<evidence type="ECO:0000313" key="2">
    <source>
        <dbReference type="Proteomes" id="UP000009071"/>
    </source>
</evidence>
<dbReference type="STRING" id="573370.DMR_38060"/>
<evidence type="ECO:0008006" key="3">
    <source>
        <dbReference type="Google" id="ProtNLM"/>
    </source>
</evidence>
<gene>
    <name evidence="1" type="ordered locus">DMR_38060</name>
</gene>
<dbReference type="eggNOG" id="COG0438">
    <property type="taxonomic scope" value="Bacteria"/>
</dbReference>
<dbReference type="AlphaFoldDB" id="C4XMZ4"/>
<dbReference type="Gene3D" id="3.40.50.2000">
    <property type="entry name" value="Glycogen Phosphorylase B"/>
    <property type="match status" value="1"/>
</dbReference>
<reference evidence="1 2" key="1">
    <citation type="journal article" date="2009" name="Genome Res.">
        <title>Whole genome sequence of Desulfovibrio magneticus strain RS-1 revealed common gene clusters in magnetotactic bacteria.</title>
        <authorList>
            <person name="Nakazawa H."/>
            <person name="Arakaki A."/>
            <person name="Narita-Yamada S."/>
            <person name="Yashiro I."/>
            <person name="Jinno K."/>
            <person name="Aoki N."/>
            <person name="Tsuruyama A."/>
            <person name="Okamura Y."/>
            <person name="Tanikawa S."/>
            <person name="Fujita N."/>
            <person name="Takeyama H."/>
            <person name="Matsunaga T."/>
        </authorList>
    </citation>
    <scope>NUCLEOTIDE SEQUENCE [LARGE SCALE GENOMIC DNA]</scope>
    <source>
        <strain evidence="2">ATCC 700980 / DSM 13731 / RS-1</strain>
    </source>
</reference>
<proteinExistence type="predicted"/>
<keyword evidence="2" id="KW-1185">Reference proteome</keyword>
<name>C4XMZ4_SOLM1</name>
<protein>
    <recommendedName>
        <fullName evidence="3">Glycosyltransferase</fullName>
    </recommendedName>
</protein>